<dbReference type="EMBL" id="FYDG01000003">
    <property type="protein sequence ID" value="SNB69995.1"/>
    <property type="molecule type" value="Genomic_DNA"/>
</dbReference>
<proteinExistence type="predicted"/>
<dbReference type="PANTHER" id="PTHR34290:SF2">
    <property type="entry name" value="OS04G0668800 PROTEIN"/>
    <property type="match status" value="1"/>
</dbReference>
<name>A0A212RCJ0_RHOAC</name>
<evidence type="ECO:0000313" key="2">
    <source>
        <dbReference type="Proteomes" id="UP000198418"/>
    </source>
</evidence>
<keyword evidence="2" id="KW-1185">Reference proteome</keyword>
<dbReference type="RefSeq" id="WP_088520477.1">
    <property type="nucleotide sequence ID" value="NZ_FYDG01000003.1"/>
</dbReference>
<dbReference type="OrthoDB" id="9809746at2"/>
<dbReference type="AlphaFoldDB" id="A0A212RCJ0"/>
<accession>A0A212RCJ0</accession>
<organism evidence="1 2">
    <name type="scientific">Rhodoblastus acidophilus</name>
    <name type="common">Rhodopseudomonas acidophila</name>
    <dbReference type="NCBI Taxonomy" id="1074"/>
    <lineage>
        <taxon>Bacteria</taxon>
        <taxon>Pseudomonadati</taxon>
        <taxon>Pseudomonadota</taxon>
        <taxon>Alphaproteobacteria</taxon>
        <taxon>Hyphomicrobiales</taxon>
        <taxon>Rhodoblastaceae</taxon>
        <taxon>Rhodoblastus</taxon>
    </lineage>
</organism>
<evidence type="ECO:0000313" key="1">
    <source>
        <dbReference type="EMBL" id="SNB69995.1"/>
    </source>
</evidence>
<sequence length="133" mass="14789">MEPELAKSTVYFDGSCPLCQAEIGYYRREDRAGALCFVDVSQPGAATPDGMTCQRAMARFHVRACDGRVLSGAAAFVEIWRRLPNWRWAARAASLPGVLPVLELGYRAFLPVRPFLSRSIGRILAWRGRSAKE</sequence>
<gene>
    <name evidence="1" type="ORF">SAMN06265338_103327</name>
</gene>
<dbReference type="Proteomes" id="UP000198418">
    <property type="component" value="Unassembled WGS sequence"/>
</dbReference>
<dbReference type="GO" id="GO:0015035">
    <property type="term" value="F:protein-disulfide reductase activity"/>
    <property type="evidence" value="ECO:0007669"/>
    <property type="project" value="InterPro"/>
</dbReference>
<dbReference type="Pfam" id="PF04134">
    <property type="entry name" value="DCC1-like"/>
    <property type="match status" value="1"/>
</dbReference>
<dbReference type="InterPro" id="IPR007263">
    <property type="entry name" value="DCC1-like"/>
</dbReference>
<dbReference type="PANTHER" id="PTHR34290">
    <property type="entry name" value="SI:CH73-390P7.2"/>
    <property type="match status" value="1"/>
</dbReference>
<protein>
    <submittedName>
        <fullName evidence="1">Predicted thiol-disulfide oxidoreductase YuxK, DCC family</fullName>
    </submittedName>
</protein>
<dbReference type="InterPro" id="IPR044691">
    <property type="entry name" value="DCC1_Trx"/>
</dbReference>
<reference evidence="2" key="1">
    <citation type="submission" date="2017-06" db="EMBL/GenBank/DDBJ databases">
        <authorList>
            <person name="Varghese N."/>
            <person name="Submissions S."/>
        </authorList>
    </citation>
    <scope>NUCLEOTIDE SEQUENCE [LARGE SCALE GENOMIC DNA]</scope>
    <source>
        <strain evidence="2">DSM 137</strain>
    </source>
</reference>